<feature type="domain" description="LD-carboxypeptidase C-terminal" evidence="8">
    <location>
        <begin position="208"/>
        <end position="323"/>
    </location>
</feature>
<name>F2NQC5_MARHT</name>
<evidence type="ECO:0000256" key="6">
    <source>
        <dbReference type="PIRSR" id="PIRSR028757-1"/>
    </source>
</evidence>
<comment type="similarity">
    <text evidence="1">Belongs to the peptidase S66 family.</text>
</comment>
<keyword evidence="3" id="KW-0645">Protease</keyword>
<dbReference type="AlphaFoldDB" id="F2NQC5"/>
<dbReference type="PANTHER" id="PTHR30237:SF2">
    <property type="entry name" value="MUREIN TETRAPEPTIDE CARBOXYPEPTIDASE"/>
    <property type="match status" value="1"/>
</dbReference>
<dbReference type="EMBL" id="CP002630">
    <property type="protein sequence ID" value="AEB11652.1"/>
    <property type="molecule type" value="Genomic_DNA"/>
</dbReference>
<feature type="domain" description="LD-carboxypeptidase N-terminal" evidence="7">
    <location>
        <begin position="17"/>
        <end position="136"/>
    </location>
</feature>
<evidence type="ECO:0000256" key="4">
    <source>
        <dbReference type="ARBA" id="ARBA00022801"/>
    </source>
</evidence>
<proteinExistence type="inferred from homology"/>
<dbReference type="GO" id="GO:0008236">
    <property type="term" value="F:serine-type peptidase activity"/>
    <property type="evidence" value="ECO:0007669"/>
    <property type="project" value="UniProtKB-KW"/>
</dbReference>
<feature type="active site" description="Charge relay system" evidence="6">
    <location>
        <position position="308"/>
    </location>
</feature>
<evidence type="ECO:0000256" key="2">
    <source>
        <dbReference type="ARBA" id="ARBA00022645"/>
    </source>
</evidence>
<gene>
    <name evidence="9" type="ordered locus">Marky_0906</name>
</gene>
<dbReference type="MEROPS" id="S66.003"/>
<dbReference type="Pfam" id="PF02016">
    <property type="entry name" value="Peptidase_S66"/>
    <property type="match status" value="1"/>
</dbReference>
<dbReference type="InterPro" id="IPR027478">
    <property type="entry name" value="LdcA_N"/>
</dbReference>
<evidence type="ECO:0000256" key="1">
    <source>
        <dbReference type="ARBA" id="ARBA00010233"/>
    </source>
</evidence>
<dbReference type="OrthoDB" id="9807329at2"/>
<dbReference type="InterPro" id="IPR029062">
    <property type="entry name" value="Class_I_gatase-like"/>
</dbReference>
<dbReference type="CDD" id="cd07062">
    <property type="entry name" value="Peptidase_S66_mccF_like"/>
    <property type="match status" value="1"/>
</dbReference>
<dbReference type="PANTHER" id="PTHR30237">
    <property type="entry name" value="MURAMOYLTETRAPEPTIDE CARBOXYPEPTIDASE"/>
    <property type="match status" value="1"/>
</dbReference>
<dbReference type="KEGG" id="mhd:Marky_0906"/>
<evidence type="ECO:0000313" key="9">
    <source>
        <dbReference type="EMBL" id="AEB11652.1"/>
    </source>
</evidence>
<keyword evidence="2" id="KW-0121">Carboxypeptidase</keyword>
<dbReference type="Gene3D" id="3.40.50.10740">
    <property type="entry name" value="Class I glutamine amidotransferase-like"/>
    <property type="match status" value="1"/>
</dbReference>
<reference evidence="9 10" key="1">
    <citation type="journal article" date="2012" name="Stand. Genomic Sci.">
        <title>Complete genome sequence of the aerobic, heterotroph Marinithermus hydrothermalis type strain (T1(T)) from a deep-sea hydrothermal vent chimney.</title>
        <authorList>
            <person name="Copeland A."/>
            <person name="Gu W."/>
            <person name="Yasawong M."/>
            <person name="Lapidus A."/>
            <person name="Lucas S."/>
            <person name="Deshpande S."/>
            <person name="Pagani I."/>
            <person name="Tapia R."/>
            <person name="Cheng J.F."/>
            <person name="Goodwin L.A."/>
            <person name="Pitluck S."/>
            <person name="Liolios K."/>
            <person name="Ivanova N."/>
            <person name="Mavromatis K."/>
            <person name="Mikhailova N."/>
            <person name="Pati A."/>
            <person name="Chen A."/>
            <person name="Palaniappan K."/>
            <person name="Land M."/>
            <person name="Pan C."/>
            <person name="Brambilla E.M."/>
            <person name="Rohde M."/>
            <person name="Tindall B.J."/>
            <person name="Sikorski J."/>
            <person name="Goker M."/>
            <person name="Detter J.C."/>
            <person name="Bristow J."/>
            <person name="Eisen J.A."/>
            <person name="Markowitz V."/>
            <person name="Hugenholtz P."/>
            <person name="Kyrpides N.C."/>
            <person name="Klenk H.P."/>
            <person name="Woyke T."/>
        </authorList>
    </citation>
    <scope>NUCLEOTIDE SEQUENCE [LARGE SCALE GENOMIC DNA]</scope>
    <source>
        <strain evidence="10">DSM 14884 / JCM 11576 / T1</strain>
    </source>
</reference>
<feature type="active site" description="Nucleophile" evidence="6">
    <location>
        <position position="116"/>
    </location>
</feature>
<accession>F2NQC5</accession>
<dbReference type="eggNOG" id="COG1619">
    <property type="taxonomic scope" value="Bacteria"/>
</dbReference>
<feature type="active site" description="Charge relay system" evidence="6">
    <location>
        <position position="239"/>
    </location>
</feature>
<dbReference type="STRING" id="869210.Marky_0906"/>
<dbReference type="InterPro" id="IPR027461">
    <property type="entry name" value="Carboxypeptidase_A_C_sf"/>
</dbReference>
<evidence type="ECO:0000256" key="5">
    <source>
        <dbReference type="ARBA" id="ARBA00022825"/>
    </source>
</evidence>
<organism evidence="9 10">
    <name type="scientific">Marinithermus hydrothermalis (strain DSM 14884 / JCM 11576 / T1)</name>
    <dbReference type="NCBI Taxonomy" id="869210"/>
    <lineage>
        <taxon>Bacteria</taxon>
        <taxon>Thermotogati</taxon>
        <taxon>Deinococcota</taxon>
        <taxon>Deinococci</taxon>
        <taxon>Thermales</taxon>
        <taxon>Thermaceae</taxon>
        <taxon>Marinithermus</taxon>
    </lineage>
</organism>
<keyword evidence="10" id="KW-1185">Reference proteome</keyword>
<dbReference type="SUPFAM" id="SSF141986">
    <property type="entry name" value="LD-carboxypeptidase A C-terminal domain-like"/>
    <property type="match status" value="1"/>
</dbReference>
<dbReference type="Pfam" id="PF17676">
    <property type="entry name" value="Peptidase_S66C"/>
    <property type="match status" value="1"/>
</dbReference>
<dbReference type="Gene3D" id="3.50.30.60">
    <property type="entry name" value="LD-carboxypeptidase A C-terminal domain-like"/>
    <property type="match status" value="1"/>
</dbReference>
<dbReference type="InterPro" id="IPR040921">
    <property type="entry name" value="Peptidase_S66C"/>
</dbReference>
<sequence>MDRPPIRPPALHPGDLVGVVSPSAPTAHHTPRRFKRSVAHLQRLGFRVKVGPHTLNHHHHTAGTVEERLEDLHAMFADPEVKGILCTIGGHNANALLEGLDYALIQNNPKVFLGYSDITALHLGMHTQTGLVTFLGPALLPQFGEADGLHPYTRRYLEAVLIEGRAPLELEPSEILIHEHLLWDEEDNRPRRAEPHPGPKVLRPGTAQGPVIAGNLGTMLALCGTPFFPNLEGAILCVEEDETESPASVDRFLTQLRLMGAFAKIRALLVGRFHPKVGFGPEDPLEAVLLRATAGYDLPVAYGFDFGHTDPMFTLPIGTQARVAFGTEARVWLLEPAVSV</sequence>
<dbReference type="GO" id="GO:0006508">
    <property type="term" value="P:proteolysis"/>
    <property type="evidence" value="ECO:0007669"/>
    <property type="project" value="UniProtKB-KW"/>
</dbReference>
<evidence type="ECO:0000259" key="8">
    <source>
        <dbReference type="Pfam" id="PF17676"/>
    </source>
</evidence>
<evidence type="ECO:0000313" key="10">
    <source>
        <dbReference type="Proteomes" id="UP000007030"/>
    </source>
</evidence>
<dbReference type="GO" id="GO:0004180">
    <property type="term" value="F:carboxypeptidase activity"/>
    <property type="evidence" value="ECO:0007669"/>
    <property type="project" value="UniProtKB-KW"/>
</dbReference>
<dbReference type="SUPFAM" id="SSF52317">
    <property type="entry name" value="Class I glutamine amidotransferase-like"/>
    <property type="match status" value="1"/>
</dbReference>
<evidence type="ECO:0000256" key="3">
    <source>
        <dbReference type="ARBA" id="ARBA00022670"/>
    </source>
</evidence>
<dbReference type="HOGENOM" id="CLU_034346_1_1_0"/>
<dbReference type="PIRSF" id="PIRSF028757">
    <property type="entry name" value="LD-carboxypeptidase"/>
    <property type="match status" value="1"/>
</dbReference>
<protein>
    <submittedName>
        <fullName evidence="9">Peptidase U61 LD-carboxypeptidase A</fullName>
    </submittedName>
</protein>
<dbReference type="InterPro" id="IPR003507">
    <property type="entry name" value="S66_fam"/>
</dbReference>
<evidence type="ECO:0000259" key="7">
    <source>
        <dbReference type="Pfam" id="PF02016"/>
    </source>
</evidence>
<keyword evidence="4" id="KW-0378">Hydrolase</keyword>
<dbReference type="Proteomes" id="UP000007030">
    <property type="component" value="Chromosome"/>
</dbReference>
<keyword evidence="5" id="KW-0720">Serine protease</keyword>
<dbReference type="InterPro" id="IPR040449">
    <property type="entry name" value="Peptidase_S66_N"/>
</dbReference>